<dbReference type="SUPFAM" id="SSF56219">
    <property type="entry name" value="DNase I-like"/>
    <property type="match status" value="1"/>
</dbReference>
<sequence length="472" mass="53749">MQSAVNKADQLTHFLAGLTNSFDVICLTETWYRHETDVLRMPGYNSFYVNRTAKRGGGVALLVKNTYVCELLSEHCFCNEDIEMLTVKSACQTFSVLYRRPQGNLSTFFYYFEREIFFFNSEKFSSCIAGDFNIDMSTPSPAQQQLSSIIQAAGFHSVISSPTRITATCSSLLDLIITNSNSAFLSGRIAVDISDHLPIFLFLQKQIDSKANTKTQRQLLSQERLEQFRSRIALVDWAPVYKENTADGAYSKFLEMFLLLYNACFPIVTINASKNARKPWMTSQLTRQVKKKHKMFAVFIKTRDTDVLAQYKSLRNRLNREIRVARTAYYNNLFDKNLSKKPKEKWRCLNMLLNRNTIGRNITSLVIEGNETSGSHLANTFNKFFSEVGHSDFNAGISSFLGGKLGPSLFFAPTDETEVFSICRKLKDTSSLDTHNIQSRPVKYVLDIITPCLTHIYNTANILCFFLTCRVS</sequence>
<evidence type="ECO:0000313" key="2">
    <source>
        <dbReference type="EMBL" id="NOV41539.1"/>
    </source>
</evidence>
<organism evidence="2">
    <name type="scientific">Rhipicephalus microplus</name>
    <name type="common">Cattle tick</name>
    <name type="synonym">Boophilus microplus</name>
    <dbReference type="NCBI Taxonomy" id="6941"/>
    <lineage>
        <taxon>Eukaryota</taxon>
        <taxon>Metazoa</taxon>
        <taxon>Ecdysozoa</taxon>
        <taxon>Arthropoda</taxon>
        <taxon>Chelicerata</taxon>
        <taxon>Arachnida</taxon>
        <taxon>Acari</taxon>
        <taxon>Parasitiformes</taxon>
        <taxon>Ixodida</taxon>
        <taxon>Ixodoidea</taxon>
        <taxon>Ixodidae</taxon>
        <taxon>Rhipicephalinae</taxon>
        <taxon>Rhipicephalus</taxon>
        <taxon>Boophilus</taxon>
    </lineage>
</organism>
<dbReference type="Gene3D" id="3.60.10.10">
    <property type="entry name" value="Endonuclease/exonuclease/phosphatase"/>
    <property type="match status" value="1"/>
</dbReference>
<dbReference type="InterPro" id="IPR005135">
    <property type="entry name" value="Endo/exonuclease/phosphatase"/>
</dbReference>
<dbReference type="EMBL" id="GHWJ01008802">
    <property type="protein sequence ID" value="NOV41539.1"/>
    <property type="molecule type" value="Transcribed_RNA"/>
</dbReference>
<dbReference type="PANTHER" id="PTHR47510:SF3">
    <property type="entry name" value="ENDO_EXONUCLEASE_PHOSPHATASE DOMAIN-CONTAINING PROTEIN"/>
    <property type="match status" value="1"/>
</dbReference>
<dbReference type="PANTHER" id="PTHR47510">
    <property type="entry name" value="REVERSE TRANSCRIPTASE DOMAIN-CONTAINING PROTEIN"/>
    <property type="match status" value="1"/>
</dbReference>
<name>A0A6M2D605_RHIMP</name>
<dbReference type="InterPro" id="IPR036691">
    <property type="entry name" value="Endo/exonu/phosph_ase_sf"/>
</dbReference>
<dbReference type="VEuPathDB" id="VectorBase:LOC119173056"/>
<protein>
    <submittedName>
        <fullName evidence="2">Putative tick transposon</fullName>
    </submittedName>
</protein>
<dbReference type="Pfam" id="PF03372">
    <property type="entry name" value="Exo_endo_phos"/>
    <property type="match status" value="1"/>
</dbReference>
<proteinExistence type="predicted"/>
<dbReference type="OrthoDB" id="6781885at2759"/>
<dbReference type="AlphaFoldDB" id="A0A6M2D605"/>
<feature type="domain" description="Endonuclease/exonuclease/phosphatase" evidence="1">
    <location>
        <begin position="15"/>
        <end position="196"/>
    </location>
</feature>
<evidence type="ECO:0000259" key="1">
    <source>
        <dbReference type="Pfam" id="PF03372"/>
    </source>
</evidence>
<reference evidence="2" key="1">
    <citation type="submission" date="2019-09" db="EMBL/GenBank/DDBJ databases">
        <title>Organ-specific transcriptomic study of the physiology of the cattle tick, Rhipicephalus microplus.</title>
        <authorList>
            <person name="Tirloni L."/>
            <person name="Braz G."/>
            <person name="Gandara A.C.P."/>
            <person name="Sabadin G.A."/>
            <person name="da Silva R.M."/>
            <person name="Guizzo M.G."/>
            <person name="Machado J.A."/>
            <person name="Costa E.P."/>
            <person name="Gomes H.F."/>
            <person name="Moraes J."/>
            <person name="Mota M.B.S."/>
            <person name="Mesquita R.D."/>
            <person name="Alvarenga P.H."/>
            <person name="Alves F."/>
            <person name="Seixas A."/>
            <person name="da Fonseca R.N."/>
            <person name="Fogaca A."/>
            <person name="Logullo C."/>
            <person name="Tanaka A."/>
            <person name="Daffre S."/>
            <person name="Termignoni C."/>
            <person name="Vaz I.S.Jr."/>
            <person name="Oliveira P.L."/>
            <person name="Ribeiro J.M."/>
        </authorList>
    </citation>
    <scope>NUCLEOTIDE SEQUENCE</scope>
    <source>
        <strain evidence="2">Porto Alegre</strain>
    </source>
</reference>
<dbReference type="GO" id="GO:0003824">
    <property type="term" value="F:catalytic activity"/>
    <property type="evidence" value="ECO:0007669"/>
    <property type="project" value="InterPro"/>
</dbReference>
<accession>A0A6M2D605</accession>